<dbReference type="SUPFAM" id="SSF52374">
    <property type="entry name" value="Nucleotidylyl transferase"/>
    <property type="match status" value="1"/>
</dbReference>
<dbReference type="InterPro" id="IPR008909">
    <property type="entry name" value="DALR_anticod-bd"/>
</dbReference>
<evidence type="ECO:0000256" key="1">
    <source>
        <dbReference type="ARBA" id="ARBA00004496"/>
    </source>
</evidence>
<comment type="subcellular location">
    <subcellularLocation>
        <location evidence="1 11">Cytoplasm</location>
    </subcellularLocation>
</comment>
<dbReference type="FunFam" id="1.10.730.10:FF:000008">
    <property type="entry name" value="Arginine--tRNA ligase"/>
    <property type="match status" value="1"/>
</dbReference>
<dbReference type="Gene3D" id="1.10.730.10">
    <property type="entry name" value="Isoleucyl-tRNA Synthetase, Domain 1"/>
    <property type="match status" value="1"/>
</dbReference>
<comment type="subunit">
    <text evidence="3 11">Monomer.</text>
</comment>
<dbReference type="NCBIfam" id="TIGR00456">
    <property type="entry name" value="argS"/>
    <property type="match status" value="1"/>
</dbReference>
<dbReference type="GO" id="GO:0005737">
    <property type="term" value="C:cytoplasm"/>
    <property type="evidence" value="ECO:0007669"/>
    <property type="project" value="UniProtKB-SubCell"/>
</dbReference>
<dbReference type="EC" id="6.1.1.19" evidence="11"/>
<protein>
    <recommendedName>
        <fullName evidence="11">Arginine--tRNA ligase</fullName>
        <ecNumber evidence="11">6.1.1.19</ecNumber>
    </recommendedName>
    <alternativeName>
        <fullName evidence="11">Arginyl-tRNA synthetase</fullName>
        <shortName evidence="11">ArgRS</shortName>
    </alternativeName>
</protein>
<dbReference type="GO" id="GO:0005524">
    <property type="term" value="F:ATP binding"/>
    <property type="evidence" value="ECO:0007669"/>
    <property type="project" value="UniProtKB-UniRule"/>
</dbReference>
<dbReference type="PANTHER" id="PTHR11956">
    <property type="entry name" value="ARGINYL-TRNA SYNTHETASE"/>
    <property type="match status" value="1"/>
</dbReference>
<dbReference type="FunFam" id="3.40.50.620:FF:000062">
    <property type="entry name" value="Arginine--tRNA ligase"/>
    <property type="match status" value="1"/>
</dbReference>
<dbReference type="InterPro" id="IPR009080">
    <property type="entry name" value="tRNAsynth_Ia_anticodon-bd"/>
</dbReference>
<keyword evidence="7 11" id="KW-0067">ATP-binding</keyword>
<evidence type="ECO:0000256" key="9">
    <source>
        <dbReference type="ARBA" id="ARBA00023146"/>
    </source>
</evidence>
<keyword evidence="6 11" id="KW-0547">Nucleotide-binding</keyword>
<dbReference type="CDD" id="cd00671">
    <property type="entry name" value="ArgRS_core"/>
    <property type="match status" value="1"/>
</dbReference>
<evidence type="ECO:0000256" key="3">
    <source>
        <dbReference type="ARBA" id="ARBA00011245"/>
    </source>
</evidence>
<dbReference type="InterPro" id="IPR036695">
    <property type="entry name" value="Arg-tRNA-synth_N_sf"/>
</dbReference>
<dbReference type="EMBL" id="JABDJR010000061">
    <property type="protein sequence ID" value="NNF05480.1"/>
    <property type="molecule type" value="Genomic_DNA"/>
</dbReference>
<dbReference type="Gene3D" id="3.40.50.620">
    <property type="entry name" value="HUPs"/>
    <property type="match status" value="1"/>
</dbReference>
<evidence type="ECO:0000256" key="7">
    <source>
        <dbReference type="ARBA" id="ARBA00022840"/>
    </source>
</evidence>
<feature type="short sequence motif" description="'HIGH' region" evidence="11">
    <location>
        <begin position="125"/>
        <end position="135"/>
    </location>
</feature>
<dbReference type="PRINTS" id="PR01038">
    <property type="entry name" value="TRNASYNTHARG"/>
</dbReference>
<dbReference type="Pfam" id="PF03485">
    <property type="entry name" value="Arg_tRNA_synt_N"/>
    <property type="match status" value="1"/>
</dbReference>
<evidence type="ECO:0000259" key="13">
    <source>
        <dbReference type="SMART" id="SM00836"/>
    </source>
</evidence>
<gene>
    <name evidence="11" type="primary">argS</name>
    <name evidence="15" type="ORF">HKN21_01845</name>
</gene>
<dbReference type="SUPFAM" id="SSF55190">
    <property type="entry name" value="Arginyl-tRNA synthetase (ArgRS), N-terminal 'additional' domain"/>
    <property type="match status" value="1"/>
</dbReference>
<dbReference type="GO" id="GO:0006420">
    <property type="term" value="P:arginyl-tRNA aminoacylation"/>
    <property type="evidence" value="ECO:0007669"/>
    <property type="project" value="UniProtKB-UniRule"/>
</dbReference>
<dbReference type="SMART" id="SM00836">
    <property type="entry name" value="DALR_1"/>
    <property type="match status" value="1"/>
</dbReference>
<reference evidence="15 16" key="1">
    <citation type="submission" date="2020-03" db="EMBL/GenBank/DDBJ databases">
        <title>Metabolic flexibility allows generalist bacteria to become dominant in a frequently disturbed ecosystem.</title>
        <authorList>
            <person name="Chen Y.-J."/>
            <person name="Leung P.M."/>
            <person name="Bay S.K."/>
            <person name="Hugenholtz P."/>
            <person name="Kessler A.J."/>
            <person name="Shelley G."/>
            <person name="Waite D.W."/>
            <person name="Cook P.L."/>
            <person name="Greening C."/>
        </authorList>
    </citation>
    <scope>NUCLEOTIDE SEQUENCE [LARGE SCALE GENOMIC DNA]</scope>
    <source>
        <strain evidence="15">SS_bin_28</strain>
    </source>
</reference>
<dbReference type="SUPFAM" id="SSF47323">
    <property type="entry name" value="Anticodon-binding domain of a subclass of class I aminoacyl-tRNA synthetases"/>
    <property type="match status" value="1"/>
</dbReference>
<evidence type="ECO:0000313" key="16">
    <source>
        <dbReference type="Proteomes" id="UP000547674"/>
    </source>
</evidence>
<keyword evidence="8 11" id="KW-0648">Protein biosynthesis</keyword>
<organism evidence="15 16">
    <name type="scientific">Eiseniibacteriota bacterium</name>
    <dbReference type="NCBI Taxonomy" id="2212470"/>
    <lineage>
        <taxon>Bacteria</taxon>
        <taxon>Candidatus Eiseniibacteriota</taxon>
    </lineage>
</organism>
<feature type="domain" description="DALR anticodon binding" evidence="13">
    <location>
        <begin position="431"/>
        <end position="549"/>
    </location>
</feature>
<keyword evidence="5 11" id="KW-0436">Ligase</keyword>
<dbReference type="Pfam" id="PF05746">
    <property type="entry name" value="DALR_1"/>
    <property type="match status" value="1"/>
</dbReference>
<dbReference type="AlphaFoldDB" id="A0A7Y2H110"/>
<evidence type="ECO:0000256" key="12">
    <source>
        <dbReference type="RuleBase" id="RU363038"/>
    </source>
</evidence>
<sequence>MENEIRSLLGTALGELFGPEAAAVNLVLEVPRDRSHGDLATNVAMSLARTLKKPPRKIAEELVAHLEGQDTFLESITIAGPGFINFRIGSSIWHHSLADILKKKTAYGRTHAGEDFPVMVEYVSANPTGPLNVVNARAAAFGDTLVRLFDAAGYKVASEFYINDVGRQIDLLGESLLARYEQVQGRGEGQIPEDGYQGEYLIELAQELDAKEIDASLADKSDSEKRDIMSRHAVEKLRAWQEKDLKAYGTQFDRWFYQHELYPQGVEDTFKLLQEKGLVEERDGAQWFRATQFGDDQDRVLIRANGDPTYFLADLAYHTSKESRGIKRSIDIWGPDHHGYIERMQSAMEALGFGRDWLEVLIVQQVNLLSDGKQVKMSKRKGEFITLQDLIEEVGKDAARFFFLQRRAESHLDFDLDLAKKENDENPVFYVKYAHARISGVIRKATEQGVSESQDADLSLLKEAPELALIKVLHRFPAIIASAAAQREPHRLTTYLREVAQAFHLFYHECRVISDNSDLTSARLALCRASQIVVSNGLSLMDISAPERM</sequence>
<evidence type="ECO:0000256" key="11">
    <source>
        <dbReference type="HAMAP-Rule" id="MF_00123"/>
    </source>
</evidence>
<dbReference type="Gene3D" id="3.30.1360.70">
    <property type="entry name" value="Arginyl tRNA synthetase N-terminal domain"/>
    <property type="match status" value="1"/>
</dbReference>
<evidence type="ECO:0000256" key="5">
    <source>
        <dbReference type="ARBA" id="ARBA00022598"/>
    </source>
</evidence>
<evidence type="ECO:0000256" key="2">
    <source>
        <dbReference type="ARBA" id="ARBA00005594"/>
    </source>
</evidence>
<accession>A0A7Y2H110</accession>
<dbReference type="Pfam" id="PF00750">
    <property type="entry name" value="tRNA-synt_1d"/>
    <property type="match status" value="1"/>
</dbReference>
<evidence type="ECO:0000256" key="6">
    <source>
        <dbReference type="ARBA" id="ARBA00022741"/>
    </source>
</evidence>
<evidence type="ECO:0000256" key="4">
    <source>
        <dbReference type="ARBA" id="ARBA00022490"/>
    </source>
</evidence>
<dbReference type="Proteomes" id="UP000547674">
    <property type="component" value="Unassembled WGS sequence"/>
</dbReference>
<comment type="similarity">
    <text evidence="2 11 12">Belongs to the class-I aminoacyl-tRNA synthetase family.</text>
</comment>
<dbReference type="PANTHER" id="PTHR11956:SF5">
    <property type="entry name" value="ARGININE--TRNA LIGASE, CYTOPLASMIC"/>
    <property type="match status" value="1"/>
</dbReference>
<proteinExistence type="inferred from homology"/>
<evidence type="ECO:0000256" key="10">
    <source>
        <dbReference type="ARBA" id="ARBA00049339"/>
    </source>
</evidence>
<dbReference type="InterPro" id="IPR001278">
    <property type="entry name" value="Arg-tRNA-ligase"/>
</dbReference>
<evidence type="ECO:0000259" key="14">
    <source>
        <dbReference type="SMART" id="SM01016"/>
    </source>
</evidence>
<comment type="catalytic activity">
    <reaction evidence="10 11">
        <text>tRNA(Arg) + L-arginine + ATP = L-arginyl-tRNA(Arg) + AMP + diphosphate</text>
        <dbReference type="Rhea" id="RHEA:20301"/>
        <dbReference type="Rhea" id="RHEA-COMP:9658"/>
        <dbReference type="Rhea" id="RHEA-COMP:9673"/>
        <dbReference type="ChEBI" id="CHEBI:30616"/>
        <dbReference type="ChEBI" id="CHEBI:32682"/>
        <dbReference type="ChEBI" id="CHEBI:33019"/>
        <dbReference type="ChEBI" id="CHEBI:78442"/>
        <dbReference type="ChEBI" id="CHEBI:78513"/>
        <dbReference type="ChEBI" id="CHEBI:456215"/>
        <dbReference type="EC" id="6.1.1.19"/>
    </reaction>
</comment>
<evidence type="ECO:0000256" key="8">
    <source>
        <dbReference type="ARBA" id="ARBA00022917"/>
    </source>
</evidence>
<dbReference type="InterPro" id="IPR005148">
    <property type="entry name" value="Arg-tRNA-synth_N"/>
</dbReference>
<dbReference type="InterPro" id="IPR014729">
    <property type="entry name" value="Rossmann-like_a/b/a_fold"/>
</dbReference>
<dbReference type="InterPro" id="IPR035684">
    <property type="entry name" value="ArgRS_core"/>
</dbReference>
<comment type="caution">
    <text evidence="15">The sequence shown here is derived from an EMBL/GenBank/DDBJ whole genome shotgun (WGS) entry which is preliminary data.</text>
</comment>
<keyword evidence="4 11" id="KW-0963">Cytoplasm</keyword>
<feature type="domain" description="Arginyl tRNA synthetase N-terminal" evidence="14">
    <location>
        <begin position="3"/>
        <end position="88"/>
    </location>
</feature>
<name>A0A7Y2H110_UNCEI</name>
<dbReference type="GO" id="GO:0004814">
    <property type="term" value="F:arginine-tRNA ligase activity"/>
    <property type="evidence" value="ECO:0007669"/>
    <property type="project" value="UniProtKB-UniRule"/>
</dbReference>
<dbReference type="HAMAP" id="MF_00123">
    <property type="entry name" value="Arg_tRNA_synth"/>
    <property type="match status" value="1"/>
</dbReference>
<evidence type="ECO:0000313" key="15">
    <source>
        <dbReference type="EMBL" id="NNF05480.1"/>
    </source>
</evidence>
<dbReference type="SMART" id="SM01016">
    <property type="entry name" value="Arg_tRNA_synt_N"/>
    <property type="match status" value="1"/>
</dbReference>
<keyword evidence="9 11" id="KW-0030">Aminoacyl-tRNA synthetase</keyword>